<name>A0A0A9WWC4_LYGHE</name>
<feature type="non-terminal residue" evidence="2">
    <location>
        <position position="141"/>
    </location>
</feature>
<dbReference type="GO" id="GO:0005840">
    <property type="term" value="C:ribosome"/>
    <property type="evidence" value="ECO:0007669"/>
    <property type="project" value="UniProtKB-KW"/>
</dbReference>
<dbReference type="EMBL" id="GBHO01030832">
    <property type="protein sequence ID" value="JAG12772.1"/>
    <property type="molecule type" value="Transcribed_RNA"/>
</dbReference>
<sequence length="141" mass="16534">MDDYSEVECSDSSEGRVVNNDSTKKRKNTGRMSEVMKKIKACSYEMGDDCRCKRYKCFESVPLEERKRILKDFNNLCEYNRQNEYLGGLITIVPVKQRRNTKDEDEANFHTASYTYRVRCYVEGKLQDVHVCYKAFLAIHG</sequence>
<accession>A0A0A9WWC4</accession>
<reference evidence="2" key="2">
    <citation type="submission" date="2014-07" db="EMBL/GenBank/DDBJ databases">
        <authorList>
            <person name="Hull J."/>
        </authorList>
    </citation>
    <scope>NUCLEOTIDE SEQUENCE</scope>
</reference>
<keyword evidence="2" id="KW-0689">Ribosomal protein</keyword>
<dbReference type="AlphaFoldDB" id="A0A0A9WWC4"/>
<organism evidence="2">
    <name type="scientific">Lygus hesperus</name>
    <name type="common">Western plant bug</name>
    <dbReference type="NCBI Taxonomy" id="30085"/>
    <lineage>
        <taxon>Eukaryota</taxon>
        <taxon>Metazoa</taxon>
        <taxon>Ecdysozoa</taxon>
        <taxon>Arthropoda</taxon>
        <taxon>Hexapoda</taxon>
        <taxon>Insecta</taxon>
        <taxon>Pterygota</taxon>
        <taxon>Neoptera</taxon>
        <taxon>Paraneoptera</taxon>
        <taxon>Hemiptera</taxon>
        <taxon>Heteroptera</taxon>
        <taxon>Panheteroptera</taxon>
        <taxon>Cimicomorpha</taxon>
        <taxon>Miridae</taxon>
        <taxon>Mirini</taxon>
        <taxon>Lygus</taxon>
    </lineage>
</organism>
<proteinExistence type="predicted"/>
<evidence type="ECO:0000256" key="1">
    <source>
        <dbReference type="SAM" id="MobiDB-lite"/>
    </source>
</evidence>
<gene>
    <name evidence="2" type="primary">rpsT_4</name>
    <name evidence="2" type="ORF">CM83_16114</name>
</gene>
<keyword evidence="2" id="KW-0687">Ribonucleoprotein</keyword>
<feature type="region of interest" description="Disordered" evidence="1">
    <location>
        <begin position="1"/>
        <end position="30"/>
    </location>
</feature>
<feature type="compositionally biased region" description="Acidic residues" evidence="1">
    <location>
        <begin position="1"/>
        <end position="11"/>
    </location>
</feature>
<evidence type="ECO:0000313" key="2">
    <source>
        <dbReference type="EMBL" id="JAG12772.1"/>
    </source>
</evidence>
<reference evidence="2" key="1">
    <citation type="journal article" date="2014" name="PLoS ONE">
        <title>Transcriptome-Based Identification of ABC Transporters in the Western Tarnished Plant Bug Lygus hesperus.</title>
        <authorList>
            <person name="Hull J.J."/>
            <person name="Chaney K."/>
            <person name="Geib S.M."/>
            <person name="Fabrick J.A."/>
            <person name="Brent C.S."/>
            <person name="Walsh D."/>
            <person name="Lavine L.C."/>
        </authorList>
    </citation>
    <scope>NUCLEOTIDE SEQUENCE</scope>
</reference>
<protein>
    <submittedName>
        <fullName evidence="2">30S ribosomal protein S20</fullName>
    </submittedName>
</protein>